<evidence type="ECO:0000313" key="3">
    <source>
        <dbReference type="Proteomes" id="UP000215256"/>
    </source>
</evidence>
<dbReference type="Proteomes" id="UP000215256">
    <property type="component" value="Plasmid unnamed1"/>
</dbReference>
<dbReference type="KEGG" id="och:CES85_3014"/>
<organism evidence="2 3">
    <name type="scientific">Ochrobactrum quorumnocens</name>
    <dbReference type="NCBI Taxonomy" id="271865"/>
    <lineage>
        <taxon>Bacteria</taxon>
        <taxon>Pseudomonadati</taxon>
        <taxon>Pseudomonadota</taxon>
        <taxon>Alphaproteobacteria</taxon>
        <taxon>Hyphomicrobiales</taxon>
        <taxon>Brucellaceae</taxon>
        <taxon>Brucella/Ochrobactrum group</taxon>
        <taxon>Ochrobactrum</taxon>
    </lineage>
</organism>
<proteinExistence type="predicted"/>
<reference evidence="2 3" key="1">
    <citation type="submission" date="2017-07" db="EMBL/GenBank/DDBJ databases">
        <title>Phylogenetic study on the rhizospheric bacterium Ochrobactrum sp. A44.</title>
        <authorList>
            <person name="Krzyzanowska D.M."/>
            <person name="Ossowicki A."/>
            <person name="Rajewska M."/>
            <person name="Maciag T."/>
            <person name="Kaczynski Z."/>
            <person name="Czerwicka M."/>
            <person name="Jafra S."/>
        </authorList>
    </citation>
    <scope>NUCLEOTIDE SEQUENCE [LARGE SCALE GENOMIC DNA]</scope>
    <source>
        <strain evidence="2 3">A44</strain>
        <plasmid evidence="2 3">unnamed1</plasmid>
    </source>
</reference>
<dbReference type="EMBL" id="CP022605">
    <property type="protein sequence ID" value="ASV88780.1"/>
    <property type="molecule type" value="Genomic_DNA"/>
</dbReference>
<keyword evidence="2" id="KW-0614">Plasmid</keyword>
<accession>A0A248UQG1</accession>
<name>A0A248UQG1_9HYPH</name>
<gene>
    <name evidence="2" type="ORF">CES85_3014</name>
</gene>
<evidence type="ECO:0000256" key="1">
    <source>
        <dbReference type="SAM" id="MobiDB-lite"/>
    </source>
</evidence>
<geneLocation type="plasmid" evidence="2 3">
    <name>unnamed1</name>
</geneLocation>
<evidence type="ECO:0000313" key="2">
    <source>
        <dbReference type="EMBL" id="ASV88780.1"/>
    </source>
</evidence>
<dbReference type="AlphaFoldDB" id="A0A248UQG1"/>
<protein>
    <submittedName>
        <fullName evidence="2">Uncharacterized protein</fullName>
    </submittedName>
</protein>
<sequence length="37" mass="3996">MQITGTPARANPLKSHYGNGQAPSRTFSICHPEVINT</sequence>
<feature type="region of interest" description="Disordered" evidence="1">
    <location>
        <begin position="1"/>
        <end position="37"/>
    </location>
</feature>